<evidence type="ECO:0000313" key="3">
    <source>
        <dbReference type="Proteomes" id="UP001056429"/>
    </source>
</evidence>
<protein>
    <recommendedName>
        <fullName evidence="4">Adhesin domain-containing protein</fullName>
    </recommendedName>
</protein>
<dbReference type="RefSeq" id="WP_250861123.1">
    <property type="nucleotide sequence ID" value="NZ_JAGSOJ010000004.1"/>
</dbReference>
<feature type="transmembrane region" description="Helical" evidence="1">
    <location>
        <begin position="67"/>
        <end position="88"/>
    </location>
</feature>
<accession>A0A9J6P9F6</accession>
<sequence>MKQMRVGTFSLGILLVIIGMLILFGGIKGISGALLILKFWPIILISIGIEILYFVYRNKGAEIKLKYDVLAVFIFIILVLISSGVFVFNEFMDDEVSNVVMGDIKSKAHSDIMIKEYEYDKADINKIVIEDRGNINIKQSTDNKVRIKTSVVVKANSKKVAEEYKENVIDIKVIDGKLLISDFNQQSLNKLVEIGEIDTNYELFIPEHIDVDINNINGSINISGIKNKLDIYIRGSVLKGNEITGDINIREGNGYRYSNINLDNITGDIQLDTYGDQITLNNINGSLSGKVQSDRMHVDELKGKCELSLNNCNFNIKYKEKIQQDINIDGQGSSVEIYIPKNQEGNYYLESDNYINLESKKVFKEDDIKVVEGDGSKVIEKKIGEGPEIKINLNGGNFRIK</sequence>
<proteinExistence type="predicted"/>
<reference evidence="2" key="1">
    <citation type="journal article" date="2021" name="mSystems">
        <title>Bacteria and Archaea Synergistically Convert Glycine Betaine to Biogenic Methane in the Formosa Cold Seep of the South China Sea.</title>
        <authorList>
            <person name="Li L."/>
            <person name="Zhang W."/>
            <person name="Zhang S."/>
            <person name="Song L."/>
            <person name="Sun Q."/>
            <person name="Zhang H."/>
            <person name="Xiang H."/>
            <person name="Dong X."/>
        </authorList>
    </citation>
    <scope>NUCLEOTIDE SEQUENCE</scope>
    <source>
        <strain evidence="2">ZWT</strain>
    </source>
</reference>
<name>A0A9J6P9F6_9CLOT</name>
<gene>
    <name evidence="2" type="ORF">KDK92_19800</name>
</gene>
<feature type="transmembrane region" description="Helical" evidence="1">
    <location>
        <begin position="7"/>
        <end position="27"/>
    </location>
</feature>
<feature type="transmembrane region" description="Helical" evidence="1">
    <location>
        <begin position="33"/>
        <end position="55"/>
    </location>
</feature>
<keyword evidence="3" id="KW-1185">Reference proteome</keyword>
<evidence type="ECO:0000313" key="2">
    <source>
        <dbReference type="EMBL" id="MCM1991992.1"/>
    </source>
</evidence>
<dbReference type="EMBL" id="JAGSOJ010000004">
    <property type="protein sequence ID" value="MCM1991992.1"/>
    <property type="molecule type" value="Genomic_DNA"/>
</dbReference>
<organism evidence="2 3">
    <name type="scientific">Oceanirhabdus seepicola</name>
    <dbReference type="NCBI Taxonomy" id="2828781"/>
    <lineage>
        <taxon>Bacteria</taxon>
        <taxon>Bacillati</taxon>
        <taxon>Bacillota</taxon>
        <taxon>Clostridia</taxon>
        <taxon>Eubacteriales</taxon>
        <taxon>Clostridiaceae</taxon>
        <taxon>Oceanirhabdus</taxon>
    </lineage>
</organism>
<keyword evidence="1" id="KW-0472">Membrane</keyword>
<reference evidence="2" key="2">
    <citation type="submission" date="2021-04" db="EMBL/GenBank/DDBJ databases">
        <authorList>
            <person name="Dong X."/>
        </authorList>
    </citation>
    <scope>NUCLEOTIDE SEQUENCE</scope>
    <source>
        <strain evidence="2">ZWT</strain>
    </source>
</reference>
<dbReference type="Proteomes" id="UP001056429">
    <property type="component" value="Unassembled WGS sequence"/>
</dbReference>
<keyword evidence="1" id="KW-1133">Transmembrane helix</keyword>
<evidence type="ECO:0000256" key="1">
    <source>
        <dbReference type="SAM" id="Phobius"/>
    </source>
</evidence>
<dbReference type="AlphaFoldDB" id="A0A9J6P9F6"/>
<evidence type="ECO:0008006" key="4">
    <source>
        <dbReference type="Google" id="ProtNLM"/>
    </source>
</evidence>
<keyword evidence="1" id="KW-0812">Transmembrane</keyword>
<comment type="caution">
    <text evidence="2">The sequence shown here is derived from an EMBL/GenBank/DDBJ whole genome shotgun (WGS) entry which is preliminary data.</text>
</comment>